<keyword evidence="3" id="KW-0804">Transcription</keyword>
<dbReference type="PANTHER" id="PTHR38465:SF2">
    <property type="entry name" value="HTH-TYPE TRANSCRIPTIONAL REGULATOR MMPR5"/>
    <property type="match status" value="1"/>
</dbReference>
<proteinExistence type="predicted"/>
<evidence type="ECO:0000256" key="4">
    <source>
        <dbReference type="SAM" id="MobiDB-lite"/>
    </source>
</evidence>
<dbReference type="AlphaFoldDB" id="A0A344LDN6"/>
<dbReference type="RefSeq" id="WP_110341397.1">
    <property type="nucleotide sequence ID" value="NZ_CP015163.1"/>
</dbReference>
<dbReference type="EMBL" id="CP015163">
    <property type="protein sequence ID" value="AXB46160.1"/>
    <property type="molecule type" value="Genomic_DNA"/>
</dbReference>
<dbReference type="InterPro" id="IPR036388">
    <property type="entry name" value="WH-like_DNA-bd_sf"/>
</dbReference>
<dbReference type="Proteomes" id="UP000250434">
    <property type="component" value="Chromosome"/>
</dbReference>
<dbReference type="Gene3D" id="1.10.10.10">
    <property type="entry name" value="Winged helix-like DNA-binding domain superfamily/Winged helix DNA-binding domain"/>
    <property type="match status" value="1"/>
</dbReference>
<evidence type="ECO:0000313" key="6">
    <source>
        <dbReference type="Proteomes" id="UP000250434"/>
    </source>
</evidence>
<gene>
    <name evidence="5" type="ORF">A4R43_29870</name>
</gene>
<dbReference type="PANTHER" id="PTHR38465">
    <property type="entry name" value="HTH-TYPE TRANSCRIPTIONAL REGULATOR MJ1563-RELATED"/>
    <property type="match status" value="1"/>
</dbReference>
<accession>A0A344LDN6</accession>
<dbReference type="InterPro" id="IPR036390">
    <property type="entry name" value="WH_DNA-bd_sf"/>
</dbReference>
<dbReference type="KEGG" id="aab:A4R43_29870"/>
<dbReference type="GO" id="GO:0003677">
    <property type="term" value="F:DNA binding"/>
    <property type="evidence" value="ECO:0007669"/>
    <property type="project" value="UniProtKB-KW"/>
</dbReference>
<evidence type="ECO:0000313" key="5">
    <source>
        <dbReference type="EMBL" id="AXB46160.1"/>
    </source>
</evidence>
<evidence type="ECO:0000256" key="3">
    <source>
        <dbReference type="ARBA" id="ARBA00023163"/>
    </source>
</evidence>
<sequence length="101" mass="10840">MSARVFAYMLADDAERYTSAALAEGLRVSPAAISGAVRHLTATRMVVKERQPGKRAELYRVCDGNVWGMVVAPGSRFSSSGSPRWRAPRSSSALPAVKATD</sequence>
<evidence type="ECO:0000256" key="1">
    <source>
        <dbReference type="ARBA" id="ARBA00023015"/>
    </source>
</evidence>
<dbReference type="OrthoDB" id="67158at2"/>
<keyword evidence="2" id="KW-0238">DNA-binding</keyword>
<feature type="region of interest" description="Disordered" evidence="4">
    <location>
        <begin position="76"/>
        <end position="101"/>
    </location>
</feature>
<organism evidence="5 6">
    <name type="scientific">Amycolatopsis albispora</name>
    <dbReference type="NCBI Taxonomy" id="1804986"/>
    <lineage>
        <taxon>Bacteria</taxon>
        <taxon>Bacillati</taxon>
        <taxon>Actinomycetota</taxon>
        <taxon>Actinomycetes</taxon>
        <taxon>Pseudonocardiales</taxon>
        <taxon>Pseudonocardiaceae</taxon>
        <taxon>Amycolatopsis</taxon>
    </lineage>
</organism>
<keyword evidence="6" id="KW-1185">Reference proteome</keyword>
<evidence type="ECO:0000256" key="2">
    <source>
        <dbReference type="ARBA" id="ARBA00023125"/>
    </source>
</evidence>
<keyword evidence="1" id="KW-0805">Transcription regulation</keyword>
<reference evidence="5 6" key="1">
    <citation type="submission" date="2016-04" db="EMBL/GenBank/DDBJ databases">
        <title>Complete genome sequence and analysis of deep-sea sediment isolate, Amycolatopsis sp. WP1.</title>
        <authorList>
            <person name="Wang H."/>
            <person name="Chen S."/>
            <person name="Wu Q."/>
        </authorList>
    </citation>
    <scope>NUCLEOTIDE SEQUENCE [LARGE SCALE GENOMIC DNA]</scope>
    <source>
        <strain evidence="5 6">WP1</strain>
    </source>
</reference>
<dbReference type="SUPFAM" id="SSF46785">
    <property type="entry name" value="Winged helix' DNA-binding domain"/>
    <property type="match status" value="1"/>
</dbReference>
<evidence type="ECO:0008006" key="7">
    <source>
        <dbReference type="Google" id="ProtNLM"/>
    </source>
</evidence>
<dbReference type="InterPro" id="IPR052362">
    <property type="entry name" value="HTH-GbsR_regulator"/>
</dbReference>
<name>A0A344LDN6_9PSEU</name>
<protein>
    <recommendedName>
        <fullName evidence="7">HTH marR-type domain-containing protein</fullName>
    </recommendedName>
</protein>